<proteinExistence type="predicted"/>
<sequence length="118" mass="13535">MEPITVSYSLLLSDGEPLKVKADRMIRWDKECSKFFTQKMDKAGGQKNLIEYATSFSEVLARGVLWDKEDKIKALSELTKLAFLLNFDEQAVQFLMKSNNLQTFLEDEEFLNAAFPSV</sequence>
<evidence type="ECO:0000313" key="2">
    <source>
        <dbReference type="Proteomes" id="UP000006729"/>
    </source>
</evidence>
<protein>
    <submittedName>
        <fullName evidence="1">Uncharacterized protein</fullName>
    </submittedName>
</protein>
<dbReference type="EMBL" id="CM009304">
    <property type="protein sequence ID" value="RQP00837.1"/>
    <property type="molecule type" value="Genomic_DNA"/>
</dbReference>
<accession>A0A3N7G0V9</accession>
<dbReference type="AlphaFoldDB" id="A0A3N7G0V9"/>
<organism evidence="1 2">
    <name type="scientific">Populus trichocarpa</name>
    <name type="common">Western balsam poplar</name>
    <name type="synonym">Populus balsamifera subsp. trichocarpa</name>
    <dbReference type="NCBI Taxonomy" id="3694"/>
    <lineage>
        <taxon>Eukaryota</taxon>
        <taxon>Viridiplantae</taxon>
        <taxon>Streptophyta</taxon>
        <taxon>Embryophyta</taxon>
        <taxon>Tracheophyta</taxon>
        <taxon>Spermatophyta</taxon>
        <taxon>Magnoliopsida</taxon>
        <taxon>eudicotyledons</taxon>
        <taxon>Gunneridae</taxon>
        <taxon>Pentapetalae</taxon>
        <taxon>rosids</taxon>
        <taxon>fabids</taxon>
        <taxon>Malpighiales</taxon>
        <taxon>Salicaceae</taxon>
        <taxon>Saliceae</taxon>
        <taxon>Populus</taxon>
    </lineage>
</organism>
<dbReference type="PANTHER" id="PTHR32387:SF3">
    <property type="entry name" value="ATP_DNA BINDING PROTEIN"/>
    <property type="match status" value="1"/>
</dbReference>
<keyword evidence="2" id="KW-1185">Reference proteome</keyword>
<dbReference type="Proteomes" id="UP000006729">
    <property type="component" value="Chromosome 15"/>
</dbReference>
<dbReference type="PANTHER" id="PTHR32387">
    <property type="entry name" value="WU:FJ29H11"/>
    <property type="match status" value="1"/>
</dbReference>
<name>A0A3N7G0V9_POPTR</name>
<evidence type="ECO:0000313" key="1">
    <source>
        <dbReference type="EMBL" id="RQP00837.1"/>
    </source>
</evidence>
<dbReference type="InterPro" id="IPR052957">
    <property type="entry name" value="Auxin_embryo_med"/>
</dbReference>
<reference evidence="1 2" key="1">
    <citation type="journal article" date="2006" name="Science">
        <title>The genome of black cottonwood, Populus trichocarpa (Torr. &amp; Gray).</title>
        <authorList>
            <person name="Tuskan G.A."/>
            <person name="Difazio S."/>
            <person name="Jansson S."/>
            <person name="Bohlmann J."/>
            <person name="Grigoriev I."/>
            <person name="Hellsten U."/>
            <person name="Putnam N."/>
            <person name="Ralph S."/>
            <person name="Rombauts S."/>
            <person name="Salamov A."/>
            <person name="Schein J."/>
            <person name="Sterck L."/>
            <person name="Aerts A."/>
            <person name="Bhalerao R.R."/>
            <person name="Bhalerao R.P."/>
            <person name="Blaudez D."/>
            <person name="Boerjan W."/>
            <person name="Brun A."/>
            <person name="Brunner A."/>
            <person name="Busov V."/>
            <person name="Campbell M."/>
            <person name="Carlson J."/>
            <person name="Chalot M."/>
            <person name="Chapman J."/>
            <person name="Chen G.L."/>
            <person name="Cooper D."/>
            <person name="Coutinho P.M."/>
            <person name="Couturier J."/>
            <person name="Covert S."/>
            <person name="Cronk Q."/>
            <person name="Cunningham R."/>
            <person name="Davis J."/>
            <person name="Degroeve S."/>
            <person name="Dejardin A."/>
            <person name="Depamphilis C."/>
            <person name="Detter J."/>
            <person name="Dirks B."/>
            <person name="Dubchak I."/>
            <person name="Duplessis S."/>
            <person name="Ehlting J."/>
            <person name="Ellis B."/>
            <person name="Gendler K."/>
            <person name="Goodstein D."/>
            <person name="Gribskov M."/>
            <person name="Grimwood J."/>
            <person name="Groover A."/>
            <person name="Gunter L."/>
            <person name="Hamberger B."/>
            <person name="Heinze B."/>
            <person name="Helariutta Y."/>
            <person name="Henrissat B."/>
            <person name="Holligan D."/>
            <person name="Holt R."/>
            <person name="Huang W."/>
            <person name="Islam-Faridi N."/>
            <person name="Jones S."/>
            <person name="Jones-Rhoades M."/>
            <person name="Jorgensen R."/>
            <person name="Joshi C."/>
            <person name="Kangasjarvi J."/>
            <person name="Karlsson J."/>
            <person name="Kelleher C."/>
            <person name="Kirkpatrick R."/>
            <person name="Kirst M."/>
            <person name="Kohler A."/>
            <person name="Kalluri U."/>
            <person name="Larimer F."/>
            <person name="Leebens-Mack J."/>
            <person name="Leple J.C."/>
            <person name="Locascio P."/>
            <person name="Lou Y."/>
            <person name="Lucas S."/>
            <person name="Martin F."/>
            <person name="Montanini B."/>
            <person name="Napoli C."/>
            <person name="Nelson D.R."/>
            <person name="Nelson C."/>
            <person name="Nieminen K."/>
            <person name="Nilsson O."/>
            <person name="Pereda V."/>
            <person name="Peter G."/>
            <person name="Philippe R."/>
            <person name="Pilate G."/>
            <person name="Poliakov A."/>
            <person name="Razumovskaya J."/>
            <person name="Richardson P."/>
            <person name="Rinaldi C."/>
            <person name="Ritland K."/>
            <person name="Rouze P."/>
            <person name="Ryaboy D."/>
            <person name="Schmutz J."/>
            <person name="Schrader J."/>
            <person name="Segerman B."/>
            <person name="Shin H."/>
            <person name="Siddiqui A."/>
            <person name="Sterky F."/>
            <person name="Terry A."/>
            <person name="Tsai C.J."/>
            <person name="Uberbacher E."/>
            <person name="Unneberg P."/>
            <person name="Vahala J."/>
            <person name="Wall K."/>
            <person name="Wessler S."/>
            <person name="Yang G."/>
            <person name="Yin T."/>
            <person name="Douglas C."/>
            <person name="Marra M."/>
            <person name="Sandberg G."/>
            <person name="Van de Peer Y."/>
            <person name="Rokhsar D."/>
        </authorList>
    </citation>
    <scope>NUCLEOTIDE SEQUENCE [LARGE SCALE GENOMIC DNA]</scope>
    <source>
        <strain evidence="2">cv. Nisqually</strain>
    </source>
</reference>
<gene>
    <name evidence="1" type="ORF">POPTR_015G102900</name>
</gene>